<dbReference type="Proteomes" id="UP000294325">
    <property type="component" value="Chromosome"/>
</dbReference>
<dbReference type="AlphaFoldDB" id="A0A4P7C4B1"/>
<proteinExistence type="predicted"/>
<dbReference type="PANTHER" id="PTHR43031">
    <property type="entry name" value="FAD-DEPENDENT OXIDOREDUCTASE"/>
    <property type="match status" value="1"/>
</dbReference>
<dbReference type="InterPro" id="IPR050229">
    <property type="entry name" value="GlpE_sulfurtransferase"/>
</dbReference>
<evidence type="ECO:0000313" key="3">
    <source>
        <dbReference type="Proteomes" id="UP000294325"/>
    </source>
</evidence>
<name>A0A4P7C4B1_9GAMM</name>
<dbReference type="CDD" id="cd00158">
    <property type="entry name" value="RHOD"/>
    <property type="match status" value="1"/>
</dbReference>
<dbReference type="Pfam" id="PF00581">
    <property type="entry name" value="Rhodanese"/>
    <property type="match status" value="1"/>
</dbReference>
<dbReference type="KEGG" id="nwr:E3U44_12730"/>
<dbReference type="InterPro" id="IPR036873">
    <property type="entry name" value="Rhodanese-like_dom_sf"/>
</dbReference>
<dbReference type="Gene3D" id="3.40.250.10">
    <property type="entry name" value="Rhodanese-like domain"/>
    <property type="match status" value="1"/>
</dbReference>
<dbReference type="SMART" id="SM00450">
    <property type="entry name" value="RHOD"/>
    <property type="match status" value="1"/>
</dbReference>
<sequence>MKTLTRNELNAMLEQHEDFLLINVLSEDAFRQAHIPGSYNIPAADKNFIHKVEQKAGSKDKKIVVYCASFDCSASPSAAKQLEQASFTQVYDYEGGTKDWKEGGYPVKGEG</sequence>
<gene>
    <name evidence="2" type="ORF">E3U44_12730</name>
</gene>
<accession>A0A4P7C4B1</accession>
<organism evidence="2 3">
    <name type="scientific">Nitrosococcus wardiae</name>
    <dbReference type="NCBI Taxonomy" id="1814290"/>
    <lineage>
        <taxon>Bacteria</taxon>
        <taxon>Pseudomonadati</taxon>
        <taxon>Pseudomonadota</taxon>
        <taxon>Gammaproteobacteria</taxon>
        <taxon>Chromatiales</taxon>
        <taxon>Chromatiaceae</taxon>
        <taxon>Nitrosococcus</taxon>
    </lineage>
</organism>
<dbReference type="EMBL" id="CP038033">
    <property type="protein sequence ID" value="QBQ56567.1"/>
    <property type="molecule type" value="Genomic_DNA"/>
</dbReference>
<dbReference type="SUPFAM" id="SSF52821">
    <property type="entry name" value="Rhodanese/Cell cycle control phosphatase"/>
    <property type="match status" value="1"/>
</dbReference>
<evidence type="ECO:0000313" key="2">
    <source>
        <dbReference type="EMBL" id="QBQ56567.1"/>
    </source>
</evidence>
<dbReference type="InterPro" id="IPR001763">
    <property type="entry name" value="Rhodanese-like_dom"/>
</dbReference>
<keyword evidence="3" id="KW-1185">Reference proteome</keyword>
<reference evidence="2 3" key="1">
    <citation type="submission" date="2019-03" db="EMBL/GenBank/DDBJ databases">
        <title>The genome sequence of Nitrosococcus wardiae strain D1FHST reveals the archetypal metabolic capacity of ammonia-oxidizing Gammaproteobacteria.</title>
        <authorList>
            <person name="Wang L."/>
            <person name="Lim C.K."/>
            <person name="Hanson T.E."/>
            <person name="Dang H."/>
            <person name="Klotz M.G."/>
        </authorList>
    </citation>
    <scope>NUCLEOTIDE SEQUENCE [LARGE SCALE GENOMIC DNA]</scope>
    <source>
        <strain evidence="2 3">D1FHS</strain>
    </source>
</reference>
<dbReference type="PANTHER" id="PTHR43031:SF1">
    <property type="entry name" value="PYRIDINE NUCLEOTIDE-DISULPHIDE OXIDOREDUCTASE"/>
    <property type="match status" value="1"/>
</dbReference>
<dbReference type="OrthoDB" id="176845at2"/>
<feature type="domain" description="Rhodanese" evidence="1">
    <location>
        <begin position="15"/>
        <end position="109"/>
    </location>
</feature>
<protein>
    <submittedName>
        <fullName evidence="2">Rhodanese-like domain-containing protein</fullName>
    </submittedName>
</protein>
<dbReference type="PROSITE" id="PS50206">
    <property type="entry name" value="RHODANESE_3"/>
    <property type="match status" value="1"/>
</dbReference>
<evidence type="ECO:0000259" key="1">
    <source>
        <dbReference type="PROSITE" id="PS50206"/>
    </source>
</evidence>